<dbReference type="EMBL" id="JBHUNA010000001">
    <property type="protein sequence ID" value="MFD2759458.1"/>
    <property type="molecule type" value="Genomic_DNA"/>
</dbReference>
<feature type="region of interest" description="Disordered" evidence="1">
    <location>
        <begin position="16"/>
        <end position="130"/>
    </location>
</feature>
<dbReference type="RefSeq" id="WP_382389955.1">
    <property type="nucleotide sequence ID" value="NZ_JBHUNA010000001.1"/>
</dbReference>
<protein>
    <submittedName>
        <fullName evidence="2">Uncharacterized protein</fullName>
    </submittedName>
</protein>
<evidence type="ECO:0000313" key="3">
    <source>
        <dbReference type="Proteomes" id="UP001597502"/>
    </source>
</evidence>
<evidence type="ECO:0000313" key="2">
    <source>
        <dbReference type="EMBL" id="MFD2759458.1"/>
    </source>
</evidence>
<feature type="compositionally biased region" description="Basic and acidic residues" evidence="1">
    <location>
        <begin position="67"/>
        <end position="102"/>
    </location>
</feature>
<feature type="compositionally biased region" description="Polar residues" evidence="1">
    <location>
        <begin position="48"/>
        <end position="62"/>
    </location>
</feature>
<accession>A0ABW5V0F1</accession>
<organism evidence="2 3">
    <name type="scientific">Lentibacillus juripiscarius</name>
    <dbReference type="NCBI Taxonomy" id="257446"/>
    <lineage>
        <taxon>Bacteria</taxon>
        <taxon>Bacillati</taxon>
        <taxon>Bacillota</taxon>
        <taxon>Bacilli</taxon>
        <taxon>Bacillales</taxon>
        <taxon>Bacillaceae</taxon>
        <taxon>Lentibacillus</taxon>
    </lineage>
</organism>
<gene>
    <name evidence="2" type="ORF">ACFSUO_00455</name>
</gene>
<dbReference type="Proteomes" id="UP001597502">
    <property type="component" value="Unassembled WGS sequence"/>
</dbReference>
<keyword evidence="3" id="KW-1185">Reference proteome</keyword>
<proteinExistence type="predicted"/>
<comment type="caution">
    <text evidence="2">The sequence shown here is derived from an EMBL/GenBank/DDBJ whole genome shotgun (WGS) entry which is preliminary data.</text>
</comment>
<name>A0ABW5V0F1_9BACI</name>
<evidence type="ECO:0000256" key="1">
    <source>
        <dbReference type="SAM" id="MobiDB-lite"/>
    </source>
</evidence>
<sequence>MEIILAVLAIIGAISGLFKDKSETAEPVPKRKSAPPETVPKQTRRSDANPNEGNETQPTAATASIEEIQKKQREQLAERMDSGDKNQEEPEQQHDTDLEHHTGKPATDAALEQQKLKKNMRKNLSRSGLVNGIIMSEVLGQPRATKPYRSIIAQRKK</sequence>
<reference evidence="3" key="1">
    <citation type="journal article" date="2019" name="Int. J. Syst. Evol. Microbiol.">
        <title>The Global Catalogue of Microorganisms (GCM) 10K type strain sequencing project: providing services to taxonomists for standard genome sequencing and annotation.</title>
        <authorList>
            <consortium name="The Broad Institute Genomics Platform"/>
            <consortium name="The Broad Institute Genome Sequencing Center for Infectious Disease"/>
            <person name="Wu L."/>
            <person name="Ma J."/>
        </authorList>
    </citation>
    <scope>NUCLEOTIDE SEQUENCE [LARGE SCALE GENOMIC DNA]</scope>
    <source>
        <strain evidence="3">TISTR 1535</strain>
    </source>
</reference>